<accession>A0A1G8JVH0</accession>
<organism evidence="4 5">
    <name type="scientific">Pseudomonas panipatensis</name>
    <dbReference type="NCBI Taxonomy" id="428992"/>
    <lineage>
        <taxon>Bacteria</taxon>
        <taxon>Pseudomonadati</taxon>
        <taxon>Pseudomonadota</taxon>
        <taxon>Gammaproteobacteria</taxon>
        <taxon>Pseudomonadales</taxon>
        <taxon>Pseudomonadaceae</taxon>
        <taxon>Pseudomonas</taxon>
    </lineage>
</organism>
<dbReference type="AlphaFoldDB" id="A0A1G8JVH0"/>
<dbReference type="GO" id="GO:0043565">
    <property type="term" value="F:sequence-specific DNA binding"/>
    <property type="evidence" value="ECO:0007669"/>
    <property type="project" value="InterPro"/>
</dbReference>
<gene>
    <name evidence="4" type="ORF">SAMN05216272_10887</name>
</gene>
<evidence type="ECO:0000313" key="5">
    <source>
        <dbReference type="Proteomes" id="UP000199636"/>
    </source>
</evidence>
<dbReference type="STRING" id="428992.SAMN05216272_10887"/>
<sequence>MRAGSRLAGLAGRVRGKNGAPLDGRGILAGSISIACLPGLRGSLERRGWALHRQAGYAVLARRLGQVEPAETAAWVGFSERGSLARAFRRWTGQSLGEYRRTLQPLSDA</sequence>
<name>A0A1G8JVH0_9PSED</name>
<reference evidence="5" key="1">
    <citation type="submission" date="2016-10" db="EMBL/GenBank/DDBJ databases">
        <authorList>
            <person name="Varghese N."/>
            <person name="Submissions S."/>
        </authorList>
    </citation>
    <scope>NUCLEOTIDE SEQUENCE [LARGE SCALE GENOMIC DNA]</scope>
    <source>
        <strain evidence="5">CCM 7469</strain>
    </source>
</reference>
<dbReference type="Gene3D" id="1.10.10.60">
    <property type="entry name" value="Homeodomain-like"/>
    <property type="match status" value="1"/>
</dbReference>
<proteinExistence type="predicted"/>
<dbReference type="PROSITE" id="PS01124">
    <property type="entry name" value="HTH_ARAC_FAMILY_2"/>
    <property type="match status" value="1"/>
</dbReference>
<keyword evidence="2" id="KW-0804">Transcription</keyword>
<dbReference type="InterPro" id="IPR018060">
    <property type="entry name" value="HTH_AraC"/>
</dbReference>
<evidence type="ECO:0000313" key="4">
    <source>
        <dbReference type="EMBL" id="SDI35151.1"/>
    </source>
</evidence>
<keyword evidence="5" id="KW-1185">Reference proteome</keyword>
<dbReference type="SUPFAM" id="SSF46689">
    <property type="entry name" value="Homeodomain-like"/>
    <property type="match status" value="1"/>
</dbReference>
<evidence type="ECO:0000256" key="2">
    <source>
        <dbReference type="ARBA" id="ARBA00023163"/>
    </source>
</evidence>
<dbReference type="Proteomes" id="UP000199636">
    <property type="component" value="Unassembled WGS sequence"/>
</dbReference>
<dbReference type="GO" id="GO:0003700">
    <property type="term" value="F:DNA-binding transcription factor activity"/>
    <property type="evidence" value="ECO:0007669"/>
    <property type="project" value="InterPro"/>
</dbReference>
<dbReference type="EMBL" id="FNDS01000008">
    <property type="protein sequence ID" value="SDI35151.1"/>
    <property type="molecule type" value="Genomic_DNA"/>
</dbReference>
<protein>
    <recommendedName>
        <fullName evidence="3">HTH araC/xylS-type domain-containing protein</fullName>
    </recommendedName>
</protein>
<keyword evidence="1" id="KW-0805">Transcription regulation</keyword>
<evidence type="ECO:0000259" key="3">
    <source>
        <dbReference type="PROSITE" id="PS01124"/>
    </source>
</evidence>
<dbReference type="InterPro" id="IPR009057">
    <property type="entry name" value="Homeodomain-like_sf"/>
</dbReference>
<evidence type="ECO:0000256" key="1">
    <source>
        <dbReference type="ARBA" id="ARBA00023015"/>
    </source>
</evidence>
<feature type="domain" description="HTH araC/xylS-type" evidence="3">
    <location>
        <begin position="70"/>
        <end position="102"/>
    </location>
</feature>